<dbReference type="AlphaFoldDB" id="A0A4Q9M9P7"/>
<dbReference type="Proteomes" id="UP000292957">
    <property type="component" value="Unassembled WGS sequence"/>
</dbReference>
<name>A0A4Q9M9P7_9APHY</name>
<accession>A0A4Q9M9P7</accession>
<evidence type="ECO:0000256" key="1">
    <source>
        <dbReference type="SAM" id="Phobius"/>
    </source>
</evidence>
<evidence type="ECO:0000313" key="3">
    <source>
        <dbReference type="EMBL" id="TBU22396.1"/>
    </source>
</evidence>
<protein>
    <submittedName>
        <fullName evidence="3">Uncharacterized protein</fullName>
    </submittedName>
</protein>
<reference evidence="3" key="1">
    <citation type="submission" date="2019-01" db="EMBL/GenBank/DDBJ databases">
        <title>Draft genome sequences of three monokaryotic isolates of the white-rot basidiomycete fungus Dichomitus squalens.</title>
        <authorList>
            <consortium name="DOE Joint Genome Institute"/>
            <person name="Lopez S.C."/>
            <person name="Andreopoulos B."/>
            <person name="Pangilinan J."/>
            <person name="Lipzen A."/>
            <person name="Riley R."/>
            <person name="Ahrendt S."/>
            <person name="Ng V."/>
            <person name="Barry K."/>
            <person name="Daum C."/>
            <person name="Grigoriev I.V."/>
            <person name="Hilden K.S."/>
            <person name="Makela M.R."/>
            <person name="de Vries R.P."/>
        </authorList>
    </citation>
    <scope>NUCLEOTIDE SEQUENCE [LARGE SCALE GENOMIC DNA]</scope>
    <source>
        <strain evidence="3">OM18370.1</strain>
    </source>
</reference>
<organism evidence="3">
    <name type="scientific">Dichomitus squalens</name>
    <dbReference type="NCBI Taxonomy" id="114155"/>
    <lineage>
        <taxon>Eukaryota</taxon>
        <taxon>Fungi</taxon>
        <taxon>Dikarya</taxon>
        <taxon>Basidiomycota</taxon>
        <taxon>Agaricomycotina</taxon>
        <taxon>Agaricomycetes</taxon>
        <taxon>Polyporales</taxon>
        <taxon>Polyporaceae</taxon>
        <taxon>Dichomitus</taxon>
    </lineage>
</organism>
<keyword evidence="2" id="KW-0732">Signal</keyword>
<gene>
    <name evidence="3" type="ORF">BD311DRAFT_144887</name>
</gene>
<keyword evidence="1" id="KW-1133">Transmembrane helix</keyword>
<feature type="chain" id="PRO_5021001877" evidence="2">
    <location>
        <begin position="20"/>
        <end position="112"/>
    </location>
</feature>
<sequence length="112" mass="12215">MLSFGVRHLLLMVPAECKAVSGVIGPLFRPSMVQKILLVYCTYAYACYLSYIAPLAPHNPRCHSALGTVHATILGATHIGSYVGYAALTRLSQVPSWIDWTDDHTTCHLTAV</sequence>
<feature type="transmembrane region" description="Helical" evidence="1">
    <location>
        <begin position="33"/>
        <end position="51"/>
    </location>
</feature>
<feature type="signal peptide" evidence="2">
    <location>
        <begin position="1"/>
        <end position="19"/>
    </location>
</feature>
<keyword evidence="1" id="KW-0472">Membrane</keyword>
<evidence type="ECO:0000256" key="2">
    <source>
        <dbReference type="SAM" id="SignalP"/>
    </source>
</evidence>
<keyword evidence="1" id="KW-0812">Transmembrane</keyword>
<proteinExistence type="predicted"/>
<dbReference type="EMBL" id="ML143544">
    <property type="protein sequence ID" value="TBU22396.1"/>
    <property type="molecule type" value="Genomic_DNA"/>
</dbReference>